<reference evidence="8" key="1">
    <citation type="submission" date="2019-04" db="EMBL/GenBank/DDBJ databases">
        <title>Evolution of Biomass-Degrading Anaerobic Consortia Revealed by Metagenomics.</title>
        <authorList>
            <person name="Peng X."/>
        </authorList>
    </citation>
    <scope>NUCLEOTIDE SEQUENCE</scope>
    <source>
        <strain evidence="8">SIG551</strain>
    </source>
</reference>
<comment type="pathway">
    <text evidence="2 7">Carbohydrate metabolism; pentose and glucuronate interconversion.</text>
</comment>
<gene>
    <name evidence="7 8" type="primary">uxaC</name>
    <name evidence="8" type="ORF">E7512_01025</name>
</gene>
<dbReference type="EC" id="5.3.1.12" evidence="4 7"/>
<dbReference type="SUPFAM" id="SSF51556">
    <property type="entry name" value="Metallo-dependent hydrolases"/>
    <property type="match status" value="1"/>
</dbReference>
<dbReference type="EMBL" id="SVNY01000001">
    <property type="protein sequence ID" value="MBE6832162.1"/>
    <property type="molecule type" value="Genomic_DNA"/>
</dbReference>
<evidence type="ECO:0000256" key="1">
    <source>
        <dbReference type="ARBA" id="ARBA00001165"/>
    </source>
</evidence>
<dbReference type="NCBIfam" id="NF002794">
    <property type="entry name" value="PRK02925.1"/>
    <property type="match status" value="1"/>
</dbReference>
<dbReference type="Proteomes" id="UP000754750">
    <property type="component" value="Unassembled WGS sequence"/>
</dbReference>
<dbReference type="PANTHER" id="PTHR30068:SF4">
    <property type="entry name" value="URONATE ISOMERASE"/>
    <property type="match status" value="1"/>
</dbReference>
<comment type="catalytic activity">
    <reaction evidence="7">
        <text>aldehydo-D-galacturonate = keto-D-tagaturonate</text>
        <dbReference type="Rhea" id="RHEA:27702"/>
        <dbReference type="ChEBI" id="CHEBI:12952"/>
        <dbReference type="ChEBI" id="CHEBI:17886"/>
    </reaction>
</comment>
<dbReference type="RefSeq" id="WP_326839720.1">
    <property type="nucleotide sequence ID" value="NZ_JBKWRC010000001.1"/>
</dbReference>
<dbReference type="Gene3D" id="3.20.20.140">
    <property type="entry name" value="Metal-dependent hydrolases"/>
    <property type="match status" value="1"/>
</dbReference>
<dbReference type="GO" id="GO:0008880">
    <property type="term" value="F:glucuronate isomerase activity"/>
    <property type="evidence" value="ECO:0007669"/>
    <property type="project" value="UniProtKB-UniRule"/>
</dbReference>
<dbReference type="InterPro" id="IPR003766">
    <property type="entry name" value="Uronate_isomerase"/>
</dbReference>
<dbReference type="InterPro" id="IPR032466">
    <property type="entry name" value="Metal_Hydrolase"/>
</dbReference>
<dbReference type="AlphaFoldDB" id="A0A928KP29"/>
<evidence type="ECO:0000256" key="2">
    <source>
        <dbReference type="ARBA" id="ARBA00004892"/>
    </source>
</evidence>
<evidence type="ECO:0000313" key="8">
    <source>
        <dbReference type="EMBL" id="MBE6832162.1"/>
    </source>
</evidence>
<evidence type="ECO:0000256" key="6">
    <source>
        <dbReference type="ARBA" id="ARBA00023235"/>
    </source>
</evidence>
<sequence length="469" mass="53598">MKKFLDDDFLLTNETARTLFHDYASKMPIIDYHCHIIPQEIAEDRKFDNITQVWLGGDHYKWRLIRSCGVDEDLITGNKSSDREKFQKFAECLPKAIGNPLYHWTHLELRRYFGYDGVLNADTAEEVWNLCNKKLQEDSMSVRGLIKQSNVRAIATTDDPIDSLEWHRKLKDDPTFDVKVVPAWRPDKAMNINKPDFAEYMQKLAKVSGVSIETIDDVRAALAKRMEFFDSMGCRASDHGVDYLMYNPATEEELNAILKKGLNGQALTQDEVEKYKYAILLFIGRKYAKLGWVMELHYGALRSVNDRMFERIGPDSGFDCIATYCCADGAAKFLNELNNTGELPKTIIYPLNPTDNAVVGALIGCFQGTEAEGKLQQGSAWWFNDTKTGMIEQMTSLANLGVLGTFAGMLTDSRSFLSYTRHEYFRRILCNLIGTWVENGEYPDDIEYLGKMVQDISFNNTNRYFGFNV</sequence>
<protein>
    <recommendedName>
        <fullName evidence="5 7">Uronate isomerase</fullName>
        <ecNumber evidence="4 7">5.3.1.12</ecNumber>
    </recommendedName>
    <alternativeName>
        <fullName evidence="7">Glucuronate isomerase</fullName>
    </alternativeName>
    <alternativeName>
        <fullName evidence="7">Uronic isomerase</fullName>
    </alternativeName>
</protein>
<comment type="catalytic activity">
    <reaction evidence="1 7">
        <text>D-glucuronate = D-fructuronate</text>
        <dbReference type="Rhea" id="RHEA:13049"/>
        <dbReference type="ChEBI" id="CHEBI:58720"/>
        <dbReference type="ChEBI" id="CHEBI:59863"/>
        <dbReference type="EC" id="5.3.1.12"/>
    </reaction>
</comment>
<name>A0A928KP29_9FIRM</name>
<dbReference type="GO" id="GO:0042840">
    <property type="term" value="P:D-glucuronate catabolic process"/>
    <property type="evidence" value="ECO:0007669"/>
    <property type="project" value="TreeGrafter"/>
</dbReference>
<dbReference type="PANTHER" id="PTHR30068">
    <property type="entry name" value="URONATE ISOMERASE"/>
    <property type="match status" value="1"/>
</dbReference>
<comment type="caution">
    <text evidence="8">The sequence shown here is derived from an EMBL/GenBank/DDBJ whole genome shotgun (WGS) entry which is preliminary data.</text>
</comment>
<dbReference type="Pfam" id="PF02614">
    <property type="entry name" value="UxaC"/>
    <property type="match status" value="1"/>
</dbReference>
<evidence type="ECO:0000256" key="3">
    <source>
        <dbReference type="ARBA" id="ARBA00008397"/>
    </source>
</evidence>
<proteinExistence type="inferred from homology"/>
<comment type="similarity">
    <text evidence="3 7">Belongs to the metallo-dependent hydrolases superfamily. Uronate isomerase family.</text>
</comment>
<evidence type="ECO:0000256" key="4">
    <source>
        <dbReference type="ARBA" id="ARBA00012546"/>
    </source>
</evidence>
<evidence type="ECO:0000313" key="9">
    <source>
        <dbReference type="Proteomes" id="UP000754750"/>
    </source>
</evidence>
<dbReference type="GO" id="GO:0019698">
    <property type="term" value="P:D-galacturonate catabolic process"/>
    <property type="evidence" value="ECO:0007669"/>
    <property type="project" value="TreeGrafter"/>
</dbReference>
<evidence type="ECO:0000256" key="7">
    <source>
        <dbReference type="HAMAP-Rule" id="MF_00675"/>
    </source>
</evidence>
<organism evidence="8 9">
    <name type="scientific">Faecalispora sporosphaeroides</name>
    <dbReference type="NCBI Taxonomy" id="1549"/>
    <lineage>
        <taxon>Bacteria</taxon>
        <taxon>Bacillati</taxon>
        <taxon>Bacillota</taxon>
        <taxon>Clostridia</taxon>
        <taxon>Eubacteriales</taxon>
        <taxon>Oscillospiraceae</taxon>
        <taxon>Faecalispora</taxon>
    </lineage>
</organism>
<keyword evidence="6 7" id="KW-0413">Isomerase</keyword>
<evidence type="ECO:0000256" key="5">
    <source>
        <dbReference type="ARBA" id="ARBA00020555"/>
    </source>
</evidence>
<dbReference type="HAMAP" id="MF_00675">
    <property type="entry name" value="UxaC"/>
    <property type="match status" value="1"/>
</dbReference>
<accession>A0A928KP29</accession>
<dbReference type="Gene3D" id="1.10.2020.10">
    <property type="entry name" value="uronate isomerase, domain 2, chain A"/>
    <property type="match status" value="1"/>
</dbReference>